<protein>
    <submittedName>
        <fullName evidence="1">Transcriptional regulatory domain protein</fullName>
    </submittedName>
</protein>
<dbReference type="AlphaFoldDB" id="X8CKQ6"/>
<dbReference type="PATRIC" id="fig|1299334.3.peg.2837"/>
<sequence>MDHLQALEATRSSLLKRIPESLSARFDRACARSVLPEAVIAALVGVSCDEMWEIRNQGVIPPGALPAFGPSPTQ</sequence>
<proteinExistence type="predicted"/>
<comment type="caution">
    <text evidence="1">The sequence shown here is derived from an EMBL/GenBank/DDBJ whole genome shotgun (WGS) entry which is preliminary data.</text>
</comment>
<evidence type="ECO:0000313" key="1">
    <source>
        <dbReference type="EMBL" id="EUA56689.1"/>
    </source>
</evidence>
<accession>X8CKQ6</accession>
<organism evidence="1">
    <name type="scientific">Mycobacterium xenopi 4042</name>
    <dbReference type="NCBI Taxonomy" id="1299334"/>
    <lineage>
        <taxon>Bacteria</taxon>
        <taxon>Bacillati</taxon>
        <taxon>Actinomycetota</taxon>
        <taxon>Actinomycetes</taxon>
        <taxon>Mycobacteriales</taxon>
        <taxon>Mycobacteriaceae</taxon>
        <taxon>Mycobacterium</taxon>
    </lineage>
</organism>
<reference evidence="1" key="1">
    <citation type="submission" date="2014-01" db="EMBL/GenBank/DDBJ databases">
        <authorList>
            <person name="Brown-Elliot B."/>
            <person name="Wallace R."/>
            <person name="Lenaerts A."/>
            <person name="Ordway D."/>
            <person name="DeGroote M.A."/>
            <person name="Parker T."/>
            <person name="Sizemore C."/>
            <person name="Tallon L.J."/>
            <person name="Sadzewicz L.K."/>
            <person name="Sengamalay N."/>
            <person name="Fraser C.M."/>
            <person name="Hine E."/>
            <person name="Shefchek K.A."/>
            <person name="Das S.P."/>
            <person name="Tettelin H."/>
        </authorList>
    </citation>
    <scope>NUCLEOTIDE SEQUENCE [LARGE SCALE GENOMIC DNA]</scope>
    <source>
        <strain evidence="1">4042</strain>
    </source>
</reference>
<gene>
    <name evidence="1" type="ORF">I553_8743</name>
</gene>
<dbReference type="EMBL" id="JAOB01000029">
    <property type="protein sequence ID" value="EUA56689.1"/>
    <property type="molecule type" value="Genomic_DNA"/>
</dbReference>
<name>X8CKQ6_MYCXE</name>